<dbReference type="Pfam" id="PF04341">
    <property type="entry name" value="DUF485"/>
    <property type="match status" value="1"/>
</dbReference>
<evidence type="ECO:0000256" key="1">
    <source>
        <dbReference type="SAM" id="Phobius"/>
    </source>
</evidence>
<keyword evidence="1" id="KW-0812">Transmembrane</keyword>
<reference evidence="3" key="1">
    <citation type="submission" date="2016-10" db="EMBL/GenBank/DDBJ databases">
        <authorList>
            <person name="Varghese N."/>
            <person name="Submissions S."/>
        </authorList>
    </citation>
    <scope>NUCLEOTIDE SEQUENCE [LARGE SCALE GENOMIC DNA]</scope>
    <source>
        <strain evidence="3">CGMCC 1.12041</strain>
    </source>
</reference>
<dbReference type="EMBL" id="FOLD01000015">
    <property type="protein sequence ID" value="SFD07824.1"/>
    <property type="molecule type" value="Genomic_DNA"/>
</dbReference>
<evidence type="ECO:0000313" key="3">
    <source>
        <dbReference type="Proteomes" id="UP000198639"/>
    </source>
</evidence>
<gene>
    <name evidence="2" type="ORF">SAMN05216204_115107</name>
</gene>
<dbReference type="InterPro" id="IPR052959">
    <property type="entry name" value="Inner_membrane_assoc"/>
</dbReference>
<dbReference type="OrthoDB" id="5297034at2"/>
<feature type="transmembrane region" description="Helical" evidence="1">
    <location>
        <begin position="59"/>
        <end position="82"/>
    </location>
</feature>
<evidence type="ECO:0000313" key="2">
    <source>
        <dbReference type="EMBL" id="SFD07824.1"/>
    </source>
</evidence>
<proteinExistence type="predicted"/>
<keyword evidence="3" id="KW-1185">Reference proteome</keyword>
<sequence>MEQDLVRRIKADPDYQELVRTRSRFGWTLTWAMMIVYYGFTLLVAFNKEFMGTRIGEGVMTWGIPLGLFVIVFTVLITGIYVRRANRRYDELTAAIRNKVQA</sequence>
<dbReference type="PANTHER" id="PTHR38598">
    <property type="entry name" value="INNER MEMBRANE PROTEIN YJCH"/>
    <property type="match status" value="1"/>
</dbReference>
<keyword evidence="1" id="KW-0472">Membrane</keyword>
<feature type="transmembrane region" description="Helical" evidence="1">
    <location>
        <begin position="25"/>
        <end position="47"/>
    </location>
</feature>
<dbReference type="Proteomes" id="UP000198639">
    <property type="component" value="Unassembled WGS sequence"/>
</dbReference>
<dbReference type="RefSeq" id="WP_091875196.1">
    <property type="nucleotide sequence ID" value="NZ_FOLD01000015.1"/>
</dbReference>
<dbReference type="GO" id="GO:0005886">
    <property type="term" value="C:plasma membrane"/>
    <property type="evidence" value="ECO:0007669"/>
    <property type="project" value="TreeGrafter"/>
</dbReference>
<dbReference type="InterPro" id="IPR007436">
    <property type="entry name" value="DUF485"/>
</dbReference>
<dbReference type="STRING" id="1164594.SAMN05216204_115107"/>
<dbReference type="AlphaFoldDB" id="A0A1I1PD46"/>
<accession>A0A1I1PD46</accession>
<organism evidence="2 3">
    <name type="scientific">Massilia yuzhufengensis</name>
    <dbReference type="NCBI Taxonomy" id="1164594"/>
    <lineage>
        <taxon>Bacteria</taxon>
        <taxon>Pseudomonadati</taxon>
        <taxon>Pseudomonadota</taxon>
        <taxon>Betaproteobacteria</taxon>
        <taxon>Burkholderiales</taxon>
        <taxon>Oxalobacteraceae</taxon>
        <taxon>Telluria group</taxon>
        <taxon>Massilia</taxon>
    </lineage>
</organism>
<dbReference type="PANTHER" id="PTHR38598:SF1">
    <property type="entry name" value="INNER MEMBRANE PROTEIN YJCH"/>
    <property type="match status" value="1"/>
</dbReference>
<name>A0A1I1PD46_9BURK</name>
<keyword evidence="1" id="KW-1133">Transmembrane helix</keyword>
<protein>
    <submittedName>
        <fullName evidence="2">Uncharacterized membrane protein, DUF485 family</fullName>
    </submittedName>
</protein>